<keyword evidence="3" id="KW-1185">Reference proteome</keyword>
<proteinExistence type="predicted"/>
<dbReference type="EMBL" id="CP022685">
    <property type="protein sequence ID" value="ATL32289.1"/>
    <property type="molecule type" value="Genomic_DNA"/>
</dbReference>
<organism evidence="2 3">
    <name type="scientific">Streptomyces formicae</name>
    <dbReference type="NCBI Taxonomy" id="1616117"/>
    <lineage>
        <taxon>Bacteria</taxon>
        <taxon>Bacillati</taxon>
        <taxon>Actinomycetota</taxon>
        <taxon>Actinomycetes</taxon>
        <taxon>Kitasatosporales</taxon>
        <taxon>Streptomycetaceae</taxon>
        <taxon>Streptomyces</taxon>
    </lineage>
</organism>
<dbReference type="RefSeq" id="WP_098246264.1">
    <property type="nucleotide sequence ID" value="NZ_CP022685.1"/>
</dbReference>
<dbReference type="Pfam" id="PF00550">
    <property type="entry name" value="PP-binding"/>
    <property type="match status" value="1"/>
</dbReference>
<dbReference type="AlphaFoldDB" id="A0A291QKQ6"/>
<dbReference type="InterPro" id="IPR036736">
    <property type="entry name" value="ACP-like_sf"/>
</dbReference>
<accession>A0A291QKQ6</accession>
<dbReference type="Proteomes" id="UP000221011">
    <property type="component" value="Chromosome"/>
</dbReference>
<gene>
    <name evidence="2" type="ORF">KY5_7271c</name>
</gene>
<reference evidence="2 3" key="1">
    <citation type="submission" date="2017-08" db="EMBL/GenBank/DDBJ databases">
        <title>Complete Genome Sequence of Streptomyces formicae KY5, the formicamycin producer.</title>
        <authorList>
            <person name="Holmes N.A."/>
            <person name="Devine R."/>
            <person name="Qin Z."/>
            <person name="Seipke R.F."/>
            <person name="Wilkinson B."/>
            <person name="Hutchings M.I."/>
        </authorList>
    </citation>
    <scope>NUCLEOTIDE SEQUENCE [LARGE SCALE GENOMIC DNA]</scope>
    <source>
        <strain evidence="2 3">KY5</strain>
    </source>
</reference>
<feature type="domain" description="Carrier" evidence="1">
    <location>
        <begin position="8"/>
        <end position="89"/>
    </location>
</feature>
<name>A0A291QKQ6_9ACTN</name>
<evidence type="ECO:0000313" key="3">
    <source>
        <dbReference type="Proteomes" id="UP000221011"/>
    </source>
</evidence>
<protein>
    <recommendedName>
        <fullName evidence="1">Carrier domain-containing protein</fullName>
    </recommendedName>
</protein>
<evidence type="ECO:0000313" key="2">
    <source>
        <dbReference type="EMBL" id="ATL32289.1"/>
    </source>
</evidence>
<dbReference type="InterPro" id="IPR009081">
    <property type="entry name" value="PP-bd_ACP"/>
</dbReference>
<dbReference type="SUPFAM" id="SSF47336">
    <property type="entry name" value="ACP-like"/>
    <property type="match status" value="1"/>
</dbReference>
<dbReference type="KEGG" id="sfk:KY5_7271c"/>
<evidence type="ECO:0000259" key="1">
    <source>
        <dbReference type="PROSITE" id="PS50075"/>
    </source>
</evidence>
<dbReference type="PROSITE" id="PS50075">
    <property type="entry name" value="CARRIER"/>
    <property type="match status" value="1"/>
</dbReference>
<sequence length="89" mass="9576">MGQAEESTAESALPEELVALLTGHFNVKVDAGELSDRTTFESLDLDSLSLMELVVAAEEEYGIVLPENALDLRPSSTLGEAARAFEHAR</sequence>
<dbReference type="Gene3D" id="1.10.1200.10">
    <property type="entry name" value="ACP-like"/>
    <property type="match status" value="1"/>
</dbReference>